<dbReference type="RefSeq" id="WP_208044635.1">
    <property type="nucleotide sequence ID" value="NZ_JAGDYL010000003.1"/>
</dbReference>
<dbReference type="EMBL" id="JAGDYL010000003">
    <property type="protein sequence ID" value="MBO1804138.1"/>
    <property type="molecule type" value="Genomic_DNA"/>
</dbReference>
<gene>
    <name evidence="3" type="ORF">J4H91_02240</name>
</gene>
<evidence type="ECO:0000256" key="1">
    <source>
        <dbReference type="SAM" id="MobiDB-lite"/>
    </source>
</evidence>
<feature type="transmembrane region" description="Helical" evidence="2">
    <location>
        <begin position="122"/>
        <end position="145"/>
    </location>
</feature>
<feature type="region of interest" description="Disordered" evidence="1">
    <location>
        <begin position="197"/>
        <end position="218"/>
    </location>
</feature>
<keyword evidence="2" id="KW-0812">Transmembrane</keyword>
<sequence>MSDPQQAAPRPPWSLRLAGICWILAGVVFALTPLVAALLLRSQYVSLRGSAFRVADLADRFTPEQFVRLEPYLADFERIEAAVGDASGWALLPILLFYLCFAALTLACYLPLGIATARGVTWVRVVATVIAALGSTAVFALWQAFAAFSWLPLKALSANHLGLVLIALHIAGIVFAWLPSANAYARERAASRLHGAQAQAGPVSQTPAVPAAQQTHRR</sequence>
<feature type="transmembrane region" description="Helical" evidence="2">
    <location>
        <begin position="20"/>
        <end position="40"/>
    </location>
</feature>
<feature type="transmembrane region" description="Helical" evidence="2">
    <location>
        <begin position="90"/>
        <end position="110"/>
    </location>
</feature>
<name>A0A939LVW1_9MICO</name>
<dbReference type="AlphaFoldDB" id="A0A939LVW1"/>
<evidence type="ECO:0000313" key="4">
    <source>
        <dbReference type="Proteomes" id="UP000664398"/>
    </source>
</evidence>
<evidence type="ECO:0000256" key="2">
    <source>
        <dbReference type="SAM" id="Phobius"/>
    </source>
</evidence>
<dbReference type="Proteomes" id="UP000664398">
    <property type="component" value="Unassembled WGS sequence"/>
</dbReference>
<feature type="transmembrane region" description="Helical" evidence="2">
    <location>
        <begin position="157"/>
        <end position="178"/>
    </location>
</feature>
<comment type="caution">
    <text evidence="3">The sequence shown here is derived from an EMBL/GenBank/DDBJ whole genome shotgun (WGS) entry which is preliminary data.</text>
</comment>
<accession>A0A939LVW1</accession>
<reference evidence="3" key="1">
    <citation type="submission" date="2021-03" db="EMBL/GenBank/DDBJ databases">
        <title>Leucobacter chromiisoli sp. nov., isolated from chromium-containing soil of chemical plant.</title>
        <authorList>
            <person name="Xu Z."/>
        </authorList>
    </citation>
    <scope>NUCLEOTIDE SEQUENCE</scope>
    <source>
        <strain evidence="3">A2</strain>
    </source>
</reference>
<keyword evidence="4" id="KW-1185">Reference proteome</keyword>
<keyword evidence="2" id="KW-0472">Membrane</keyword>
<protein>
    <submittedName>
        <fullName evidence="3">Uncharacterized protein</fullName>
    </submittedName>
</protein>
<organism evidence="3 4">
    <name type="scientific">Leucobacter ruminantium</name>
    <dbReference type="NCBI Taxonomy" id="1289170"/>
    <lineage>
        <taxon>Bacteria</taxon>
        <taxon>Bacillati</taxon>
        <taxon>Actinomycetota</taxon>
        <taxon>Actinomycetes</taxon>
        <taxon>Micrococcales</taxon>
        <taxon>Microbacteriaceae</taxon>
        <taxon>Leucobacter</taxon>
    </lineage>
</organism>
<proteinExistence type="predicted"/>
<keyword evidence="2" id="KW-1133">Transmembrane helix</keyword>
<evidence type="ECO:0000313" key="3">
    <source>
        <dbReference type="EMBL" id="MBO1804138.1"/>
    </source>
</evidence>